<sequence>MIVIQQPVHRSIRQTHLIVIAHRFLATSHVGQRRHLGNTSSNDYQSRDPFVLSLCRNYSGSNTITVLGSPRPHLVLADHGPSPSPLPSSMVLSRAVNQMVHDLLHTICRR</sequence>
<evidence type="ECO:0000313" key="1">
    <source>
        <dbReference type="EMBL" id="CRZ11798.1"/>
    </source>
</evidence>
<accession>A0A0H5RCS2</accession>
<reference evidence="1" key="1">
    <citation type="submission" date="2015-04" db="EMBL/GenBank/DDBJ databases">
        <title>The genome sequence of the plant pathogenic Rhizarian Plasmodiophora brassicae reveals insights in its biotrophic life cycle and the origin of chitin synthesis.</title>
        <authorList>
            <person name="Schwelm A."/>
            <person name="Fogelqvist J."/>
            <person name="Knaust A."/>
            <person name="Julke S."/>
            <person name="Lilja T."/>
            <person name="Dhandapani V."/>
            <person name="Bonilla-Rosso G."/>
            <person name="Karlsson M."/>
            <person name="Shevchenko A."/>
            <person name="Choi S.R."/>
            <person name="Kim H.G."/>
            <person name="Park J.Y."/>
            <person name="Lim Y.P."/>
            <person name="Ludwig-Muller J."/>
            <person name="Dixelius C."/>
        </authorList>
    </citation>
    <scope>NUCLEOTIDE SEQUENCE</scope>
    <source>
        <tissue evidence="1">Potato root galls</tissue>
    </source>
</reference>
<dbReference type="AlphaFoldDB" id="A0A0H5RCS2"/>
<feature type="non-terminal residue" evidence="1">
    <location>
        <position position="110"/>
    </location>
</feature>
<organism evidence="1">
    <name type="scientific">Spongospora subterranea</name>
    <dbReference type="NCBI Taxonomy" id="70186"/>
    <lineage>
        <taxon>Eukaryota</taxon>
        <taxon>Sar</taxon>
        <taxon>Rhizaria</taxon>
        <taxon>Endomyxa</taxon>
        <taxon>Phytomyxea</taxon>
        <taxon>Plasmodiophorida</taxon>
        <taxon>Plasmodiophoridae</taxon>
        <taxon>Spongospora</taxon>
    </lineage>
</organism>
<name>A0A0H5RCS2_9EUKA</name>
<protein>
    <submittedName>
        <fullName evidence="1">Uncharacterized protein</fullName>
    </submittedName>
</protein>
<dbReference type="EMBL" id="HACM01011356">
    <property type="protein sequence ID" value="CRZ11798.1"/>
    <property type="molecule type" value="Transcribed_RNA"/>
</dbReference>
<proteinExistence type="predicted"/>